<sequence length="195" mass="20999">MHFSGLTATALGLLPLLAAASPLVAQPDSLVLRDVATREVESFKNATLLGVDIFAPMPSDFTSLPDGLKKAEPGSKAFAWMRAQLDIDETTLSTPQKLARRQVANIRITGFTGQGCSGTAYWSDPTNYNQNIQSPGVTLFSFGIASRNMVGGEQLDFSRYSGSNPCGQFVTLKRGATVGCNGNIDGFSCWRLWRN</sequence>
<dbReference type="STRING" id="644352.J3PI22"/>
<evidence type="ECO:0000313" key="3">
    <source>
        <dbReference type="EnsemblFungi" id="EJT69534"/>
    </source>
</evidence>
<dbReference type="eggNOG" id="ENOG502SWUK">
    <property type="taxonomic scope" value="Eukaryota"/>
</dbReference>
<reference evidence="3" key="4">
    <citation type="journal article" date="2015" name="G3 (Bethesda)">
        <title>Genome sequences of three phytopathogenic species of the Magnaporthaceae family of fungi.</title>
        <authorList>
            <person name="Okagaki L.H."/>
            <person name="Nunes C.C."/>
            <person name="Sailsbery J."/>
            <person name="Clay B."/>
            <person name="Brown D."/>
            <person name="John T."/>
            <person name="Oh Y."/>
            <person name="Young N."/>
            <person name="Fitzgerald M."/>
            <person name="Haas B.J."/>
            <person name="Zeng Q."/>
            <person name="Young S."/>
            <person name="Adiconis X."/>
            <person name="Fan L."/>
            <person name="Levin J.Z."/>
            <person name="Mitchell T.K."/>
            <person name="Okubara P.A."/>
            <person name="Farman M.L."/>
            <person name="Kohn L.M."/>
            <person name="Birren B."/>
            <person name="Ma L.-J."/>
            <person name="Dean R.A."/>
        </authorList>
    </citation>
    <scope>NUCLEOTIDE SEQUENCE</scope>
    <source>
        <strain evidence="3">R3-111a-1</strain>
    </source>
</reference>
<gene>
    <name evidence="3" type="primary">20353611</name>
    <name evidence="2" type="ORF">GGTG_13153</name>
</gene>
<proteinExistence type="predicted"/>
<feature type="chain" id="PRO_5015095386" description="Secreted protein" evidence="1">
    <location>
        <begin position="21"/>
        <end position="195"/>
    </location>
</feature>
<dbReference type="GeneID" id="20353611"/>
<dbReference type="AlphaFoldDB" id="J3PI22"/>
<dbReference type="EMBL" id="GL385404">
    <property type="protein sequence ID" value="EJT69534.1"/>
    <property type="molecule type" value="Genomic_DNA"/>
</dbReference>
<protein>
    <recommendedName>
        <fullName evidence="5">Secreted protein</fullName>
    </recommendedName>
</protein>
<organism evidence="2">
    <name type="scientific">Gaeumannomyces tritici (strain R3-111a-1)</name>
    <name type="common">Wheat and barley take-all root rot fungus</name>
    <name type="synonym">Gaeumannomyces graminis var. tritici</name>
    <dbReference type="NCBI Taxonomy" id="644352"/>
    <lineage>
        <taxon>Eukaryota</taxon>
        <taxon>Fungi</taxon>
        <taxon>Dikarya</taxon>
        <taxon>Ascomycota</taxon>
        <taxon>Pezizomycotina</taxon>
        <taxon>Sordariomycetes</taxon>
        <taxon>Sordariomycetidae</taxon>
        <taxon>Magnaporthales</taxon>
        <taxon>Magnaporthaceae</taxon>
        <taxon>Gaeumannomyces</taxon>
    </lineage>
</organism>
<evidence type="ECO:0000313" key="4">
    <source>
        <dbReference type="Proteomes" id="UP000006039"/>
    </source>
</evidence>
<name>J3PI22_GAET3</name>
<accession>J3PI22</accession>
<reference evidence="2" key="2">
    <citation type="submission" date="2010-07" db="EMBL/GenBank/DDBJ databases">
        <authorList>
            <consortium name="The Broad Institute Genome Sequencing Platform"/>
            <consortium name="Broad Institute Genome Sequencing Center for Infectious Disease"/>
            <person name="Ma L.-J."/>
            <person name="Dead R."/>
            <person name="Young S."/>
            <person name="Zeng Q."/>
            <person name="Koehrsen M."/>
            <person name="Alvarado L."/>
            <person name="Berlin A."/>
            <person name="Chapman S.B."/>
            <person name="Chen Z."/>
            <person name="Freedman E."/>
            <person name="Gellesch M."/>
            <person name="Goldberg J."/>
            <person name="Griggs A."/>
            <person name="Gujja S."/>
            <person name="Heilman E.R."/>
            <person name="Heiman D."/>
            <person name="Hepburn T."/>
            <person name="Howarth C."/>
            <person name="Jen D."/>
            <person name="Larson L."/>
            <person name="Mehta T."/>
            <person name="Neiman D."/>
            <person name="Pearson M."/>
            <person name="Roberts A."/>
            <person name="Saif S."/>
            <person name="Shea T."/>
            <person name="Shenoy N."/>
            <person name="Sisk P."/>
            <person name="Stolte C."/>
            <person name="Sykes S."/>
            <person name="Walk T."/>
            <person name="White J."/>
            <person name="Yandava C."/>
            <person name="Haas B."/>
            <person name="Nusbaum C."/>
            <person name="Birren B."/>
        </authorList>
    </citation>
    <scope>NUCLEOTIDE SEQUENCE</scope>
    <source>
        <strain evidence="2">R3-111a-1</strain>
    </source>
</reference>
<dbReference type="OrthoDB" id="4790198at2759"/>
<reference evidence="4" key="1">
    <citation type="submission" date="2010-07" db="EMBL/GenBank/DDBJ databases">
        <title>The genome sequence of Gaeumannomyces graminis var. tritici strain R3-111a-1.</title>
        <authorList>
            <consortium name="The Broad Institute Genome Sequencing Platform"/>
            <person name="Ma L.-J."/>
            <person name="Dead R."/>
            <person name="Young S."/>
            <person name="Zeng Q."/>
            <person name="Koehrsen M."/>
            <person name="Alvarado L."/>
            <person name="Berlin A."/>
            <person name="Chapman S.B."/>
            <person name="Chen Z."/>
            <person name="Freedman E."/>
            <person name="Gellesch M."/>
            <person name="Goldberg J."/>
            <person name="Griggs A."/>
            <person name="Gujja S."/>
            <person name="Heilman E.R."/>
            <person name="Heiman D."/>
            <person name="Hepburn T."/>
            <person name="Howarth C."/>
            <person name="Jen D."/>
            <person name="Larson L."/>
            <person name="Mehta T."/>
            <person name="Neiman D."/>
            <person name="Pearson M."/>
            <person name="Roberts A."/>
            <person name="Saif S."/>
            <person name="Shea T."/>
            <person name="Shenoy N."/>
            <person name="Sisk P."/>
            <person name="Stolte C."/>
            <person name="Sykes S."/>
            <person name="Walk T."/>
            <person name="White J."/>
            <person name="Yandava C."/>
            <person name="Haas B."/>
            <person name="Nusbaum C."/>
            <person name="Birren B."/>
        </authorList>
    </citation>
    <scope>NUCLEOTIDE SEQUENCE [LARGE SCALE GENOMIC DNA]</scope>
    <source>
        <strain evidence="4">R3-111a-1</strain>
    </source>
</reference>
<keyword evidence="4" id="KW-1185">Reference proteome</keyword>
<keyword evidence="1" id="KW-0732">Signal</keyword>
<evidence type="ECO:0008006" key="5">
    <source>
        <dbReference type="Google" id="ProtNLM"/>
    </source>
</evidence>
<dbReference type="VEuPathDB" id="FungiDB:GGTG_13153"/>
<reference evidence="2" key="3">
    <citation type="submission" date="2010-09" db="EMBL/GenBank/DDBJ databases">
        <title>Annotation of Gaeumannomyces graminis var. tritici R3-111a-1.</title>
        <authorList>
            <consortium name="The Broad Institute Genome Sequencing Platform"/>
            <person name="Ma L.-J."/>
            <person name="Dead R."/>
            <person name="Young S.K."/>
            <person name="Zeng Q."/>
            <person name="Gargeya S."/>
            <person name="Fitzgerald M."/>
            <person name="Haas B."/>
            <person name="Abouelleil A."/>
            <person name="Alvarado L."/>
            <person name="Arachchi H.M."/>
            <person name="Berlin A."/>
            <person name="Brown A."/>
            <person name="Chapman S.B."/>
            <person name="Chen Z."/>
            <person name="Dunbar C."/>
            <person name="Freedman E."/>
            <person name="Gearin G."/>
            <person name="Gellesch M."/>
            <person name="Goldberg J."/>
            <person name="Griggs A."/>
            <person name="Gujja S."/>
            <person name="Heiman D."/>
            <person name="Howarth C."/>
            <person name="Larson L."/>
            <person name="Lui A."/>
            <person name="MacDonald P.J.P."/>
            <person name="Mehta T."/>
            <person name="Montmayeur A."/>
            <person name="Murphy C."/>
            <person name="Neiman D."/>
            <person name="Pearson M."/>
            <person name="Priest M."/>
            <person name="Roberts A."/>
            <person name="Saif S."/>
            <person name="Shea T."/>
            <person name="Shenoy N."/>
            <person name="Sisk P."/>
            <person name="Stolte C."/>
            <person name="Sykes S."/>
            <person name="Yandava C."/>
            <person name="Wortman J."/>
            <person name="Nusbaum C."/>
            <person name="Birren B."/>
        </authorList>
    </citation>
    <scope>NUCLEOTIDE SEQUENCE</scope>
    <source>
        <strain evidence="2">R3-111a-1</strain>
    </source>
</reference>
<dbReference type="HOGENOM" id="CLU_1503899_0_0_1"/>
<dbReference type="Proteomes" id="UP000006039">
    <property type="component" value="Unassembled WGS sequence"/>
</dbReference>
<evidence type="ECO:0000256" key="1">
    <source>
        <dbReference type="SAM" id="SignalP"/>
    </source>
</evidence>
<evidence type="ECO:0000313" key="2">
    <source>
        <dbReference type="EMBL" id="EJT69534.1"/>
    </source>
</evidence>
<feature type="signal peptide" evidence="1">
    <location>
        <begin position="1"/>
        <end position="20"/>
    </location>
</feature>
<dbReference type="RefSeq" id="XP_009229319.1">
    <property type="nucleotide sequence ID" value="XM_009231055.1"/>
</dbReference>
<dbReference type="EnsemblFungi" id="EJT69534">
    <property type="protein sequence ID" value="EJT69534"/>
    <property type="gene ID" value="GGTG_13153"/>
</dbReference>
<reference evidence="3" key="5">
    <citation type="submission" date="2018-04" db="UniProtKB">
        <authorList>
            <consortium name="EnsemblFungi"/>
        </authorList>
    </citation>
    <scope>IDENTIFICATION</scope>
    <source>
        <strain evidence="3">R3-111a-1</strain>
    </source>
</reference>